<evidence type="ECO:0000256" key="1">
    <source>
        <dbReference type="ARBA" id="ARBA00004141"/>
    </source>
</evidence>
<organism evidence="6 7">
    <name type="scientific">Limnohabitans lacus</name>
    <dbReference type="NCBI Taxonomy" id="3045173"/>
    <lineage>
        <taxon>Bacteria</taxon>
        <taxon>Pseudomonadati</taxon>
        <taxon>Pseudomonadota</taxon>
        <taxon>Betaproteobacteria</taxon>
        <taxon>Burkholderiales</taxon>
        <taxon>Comamonadaceae</taxon>
        <taxon>Limnohabitans</taxon>
    </lineage>
</organism>
<evidence type="ECO:0000256" key="2">
    <source>
        <dbReference type="ARBA" id="ARBA00022692"/>
    </source>
</evidence>
<feature type="transmembrane region" description="Helical" evidence="5">
    <location>
        <begin position="6"/>
        <end position="22"/>
    </location>
</feature>
<feature type="transmembrane region" description="Helical" evidence="5">
    <location>
        <begin position="92"/>
        <end position="113"/>
    </location>
</feature>
<dbReference type="Pfam" id="PF04172">
    <property type="entry name" value="LrgB"/>
    <property type="match status" value="1"/>
</dbReference>
<feature type="transmembrane region" description="Helical" evidence="5">
    <location>
        <begin position="146"/>
        <end position="166"/>
    </location>
</feature>
<comment type="subcellular location">
    <subcellularLocation>
        <location evidence="1">Membrane</location>
        <topology evidence="1">Multi-pass membrane protein</topology>
    </subcellularLocation>
</comment>
<comment type="caution">
    <text evidence="6">The sequence shown here is derived from an EMBL/GenBank/DDBJ whole genome shotgun (WGS) entry which is preliminary data.</text>
</comment>
<dbReference type="PANTHER" id="PTHR30249:SF0">
    <property type="entry name" value="PLASTIDAL GLYCOLATE_GLYCERATE TRANSLOCATOR 1, CHLOROPLASTIC"/>
    <property type="match status" value="1"/>
</dbReference>
<dbReference type="EMBL" id="JASGBH010000009">
    <property type="protein sequence ID" value="MDI9234624.1"/>
    <property type="molecule type" value="Genomic_DNA"/>
</dbReference>
<feature type="transmembrane region" description="Helical" evidence="5">
    <location>
        <begin position="201"/>
        <end position="225"/>
    </location>
</feature>
<dbReference type="InterPro" id="IPR007300">
    <property type="entry name" value="CidB/LrgB"/>
</dbReference>
<accession>A0ABT6X913</accession>
<name>A0ABT6X913_9BURK</name>
<dbReference type="RefSeq" id="WP_283224971.1">
    <property type="nucleotide sequence ID" value="NZ_JASGBH010000009.1"/>
</dbReference>
<evidence type="ECO:0000256" key="4">
    <source>
        <dbReference type="ARBA" id="ARBA00023136"/>
    </source>
</evidence>
<dbReference type="Proteomes" id="UP001431902">
    <property type="component" value="Unassembled WGS sequence"/>
</dbReference>
<protein>
    <submittedName>
        <fullName evidence="6">LrgB family protein</fullName>
    </submittedName>
</protein>
<keyword evidence="7" id="KW-1185">Reference proteome</keyword>
<keyword evidence="4 5" id="KW-0472">Membrane</keyword>
<gene>
    <name evidence="6" type="ORF">QLQ16_12360</name>
</gene>
<feature type="transmembrane region" description="Helical" evidence="5">
    <location>
        <begin position="178"/>
        <end position="195"/>
    </location>
</feature>
<sequence>MLEQIAALVLAGVCYWASKGVFRLSQRHVLALPVFVSVFLVLCACAVFGLNPSDFSERIHPLRTAMDAAVVAMAIPLHQVCRKLGPLLPHLLLGLLLASVISVAGVLVAGWMLDAPWLITAAVAPKAATMPVALSLAKSVGADQTIVVTAVLLTGVVGTLLTPPLLRWLGVRDKRVQAFALGVSAHAIGLVRAQAEYPDHLDLAVAGMCGNALVTTILCSFLLFWTHG</sequence>
<evidence type="ECO:0000256" key="3">
    <source>
        <dbReference type="ARBA" id="ARBA00022989"/>
    </source>
</evidence>
<reference evidence="6" key="1">
    <citation type="submission" date="2023-05" db="EMBL/GenBank/DDBJ databases">
        <title>Limnohabitans sp. strain HM2-2 Genome sequencing and assembly.</title>
        <authorList>
            <person name="Jung Y."/>
        </authorList>
    </citation>
    <scope>NUCLEOTIDE SEQUENCE</scope>
    <source>
        <strain evidence="6">HM2-2</strain>
    </source>
</reference>
<evidence type="ECO:0000313" key="7">
    <source>
        <dbReference type="Proteomes" id="UP001431902"/>
    </source>
</evidence>
<evidence type="ECO:0000313" key="6">
    <source>
        <dbReference type="EMBL" id="MDI9234624.1"/>
    </source>
</evidence>
<keyword evidence="2 5" id="KW-0812">Transmembrane</keyword>
<evidence type="ECO:0000256" key="5">
    <source>
        <dbReference type="SAM" id="Phobius"/>
    </source>
</evidence>
<feature type="transmembrane region" description="Helical" evidence="5">
    <location>
        <begin position="29"/>
        <end position="50"/>
    </location>
</feature>
<keyword evidence="3 5" id="KW-1133">Transmembrane helix</keyword>
<dbReference type="PANTHER" id="PTHR30249">
    <property type="entry name" value="PUTATIVE SEROTONIN TRANSPORTER"/>
    <property type="match status" value="1"/>
</dbReference>
<proteinExistence type="predicted"/>